<dbReference type="EMBL" id="CAJPVJ010005654">
    <property type="protein sequence ID" value="CAG2169723.1"/>
    <property type="molecule type" value="Genomic_DNA"/>
</dbReference>
<feature type="chain" id="PRO_5036403579" evidence="1">
    <location>
        <begin position="20"/>
        <end position="130"/>
    </location>
</feature>
<gene>
    <name evidence="2" type="ORF">ONB1V03_LOCUS9197</name>
</gene>
<keyword evidence="1" id="KW-0732">Signal</keyword>
<feature type="signal peptide" evidence="1">
    <location>
        <begin position="1"/>
        <end position="19"/>
    </location>
</feature>
<evidence type="ECO:0000313" key="2">
    <source>
        <dbReference type="EMBL" id="CAD7652536.1"/>
    </source>
</evidence>
<name>A0A7R9M2X5_9ACAR</name>
<organism evidence="2">
    <name type="scientific">Oppiella nova</name>
    <dbReference type="NCBI Taxonomy" id="334625"/>
    <lineage>
        <taxon>Eukaryota</taxon>
        <taxon>Metazoa</taxon>
        <taxon>Ecdysozoa</taxon>
        <taxon>Arthropoda</taxon>
        <taxon>Chelicerata</taxon>
        <taxon>Arachnida</taxon>
        <taxon>Acari</taxon>
        <taxon>Acariformes</taxon>
        <taxon>Sarcoptiformes</taxon>
        <taxon>Oribatida</taxon>
        <taxon>Brachypylina</taxon>
        <taxon>Oppioidea</taxon>
        <taxon>Oppiidae</taxon>
        <taxon>Oppiella</taxon>
    </lineage>
</organism>
<dbReference type="OrthoDB" id="10425873at2759"/>
<sequence>MSFGFKLVFVFSIVFMVSAKDEIVSNEEIEMVEKKLCDKTVSKESKDKLIDCMEEHLPFLVLEAMDSCIYEALPNALTRDEIQRSLCKSEKTRGLVHSCVQRKHKEFGDIIQKDEIIDKFKAFKICVNSV</sequence>
<protein>
    <submittedName>
        <fullName evidence="2">Uncharacterized protein</fullName>
    </submittedName>
</protein>
<accession>A0A7R9M2X5</accession>
<reference evidence="2" key="1">
    <citation type="submission" date="2020-11" db="EMBL/GenBank/DDBJ databases">
        <authorList>
            <person name="Tran Van P."/>
        </authorList>
    </citation>
    <scope>NUCLEOTIDE SEQUENCE</scope>
</reference>
<keyword evidence="3" id="KW-1185">Reference proteome</keyword>
<proteinExistence type="predicted"/>
<dbReference type="EMBL" id="OC920479">
    <property type="protein sequence ID" value="CAD7652536.1"/>
    <property type="molecule type" value="Genomic_DNA"/>
</dbReference>
<dbReference type="Proteomes" id="UP000728032">
    <property type="component" value="Unassembled WGS sequence"/>
</dbReference>
<evidence type="ECO:0000256" key="1">
    <source>
        <dbReference type="SAM" id="SignalP"/>
    </source>
</evidence>
<evidence type="ECO:0000313" key="3">
    <source>
        <dbReference type="Proteomes" id="UP000728032"/>
    </source>
</evidence>
<dbReference type="AlphaFoldDB" id="A0A7R9M2X5"/>